<dbReference type="SUPFAM" id="SSF52047">
    <property type="entry name" value="RNI-like"/>
    <property type="match status" value="1"/>
</dbReference>
<dbReference type="SUPFAM" id="SSF81383">
    <property type="entry name" value="F-box domain"/>
    <property type="match status" value="1"/>
</dbReference>
<accession>A0A8H7VLU3</accession>
<reference evidence="2 3" key="1">
    <citation type="submission" date="2020-12" db="EMBL/GenBank/DDBJ databases">
        <title>Metabolic potential, ecology and presence of endohyphal bacteria is reflected in genomic diversity of Mucoromycotina.</title>
        <authorList>
            <person name="Muszewska A."/>
            <person name="Okrasinska A."/>
            <person name="Steczkiewicz K."/>
            <person name="Drgas O."/>
            <person name="Orlowska M."/>
            <person name="Perlinska-Lenart U."/>
            <person name="Aleksandrzak-Piekarczyk T."/>
            <person name="Szatraj K."/>
            <person name="Zielenkiewicz U."/>
            <person name="Pilsyk S."/>
            <person name="Malc E."/>
            <person name="Mieczkowski P."/>
            <person name="Kruszewska J.S."/>
            <person name="Biernat P."/>
            <person name="Pawlowska J."/>
        </authorList>
    </citation>
    <scope>NUCLEOTIDE SEQUENCE [LARGE SCALE GENOMIC DNA]</scope>
    <source>
        <strain evidence="2 3">CBS 142.35</strain>
    </source>
</reference>
<dbReference type="SMART" id="SM00256">
    <property type="entry name" value="FBOX"/>
    <property type="match status" value="1"/>
</dbReference>
<protein>
    <recommendedName>
        <fullName evidence="1">F-box domain-containing protein</fullName>
    </recommendedName>
</protein>
<dbReference type="AlphaFoldDB" id="A0A8H7VLU3"/>
<dbReference type="InterPro" id="IPR006553">
    <property type="entry name" value="Leu-rich_rpt_Cys-con_subtyp"/>
</dbReference>
<dbReference type="OrthoDB" id="2277359at2759"/>
<organism evidence="2 3">
    <name type="scientific">Circinella minor</name>
    <dbReference type="NCBI Taxonomy" id="1195481"/>
    <lineage>
        <taxon>Eukaryota</taxon>
        <taxon>Fungi</taxon>
        <taxon>Fungi incertae sedis</taxon>
        <taxon>Mucoromycota</taxon>
        <taxon>Mucoromycotina</taxon>
        <taxon>Mucoromycetes</taxon>
        <taxon>Mucorales</taxon>
        <taxon>Lichtheimiaceae</taxon>
        <taxon>Circinella</taxon>
    </lineage>
</organism>
<evidence type="ECO:0000313" key="3">
    <source>
        <dbReference type="Proteomes" id="UP000646827"/>
    </source>
</evidence>
<dbReference type="SMART" id="SM00367">
    <property type="entry name" value="LRR_CC"/>
    <property type="match status" value="3"/>
</dbReference>
<dbReference type="Proteomes" id="UP000646827">
    <property type="component" value="Unassembled WGS sequence"/>
</dbReference>
<dbReference type="PROSITE" id="PS50181">
    <property type="entry name" value="FBOX"/>
    <property type="match status" value="1"/>
</dbReference>
<evidence type="ECO:0000313" key="2">
    <source>
        <dbReference type="EMBL" id="KAG2223657.1"/>
    </source>
</evidence>
<dbReference type="InterPro" id="IPR001810">
    <property type="entry name" value="F-box_dom"/>
</dbReference>
<dbReference type="Gene3D" id="3.80.10.10">
    <property type="entry name" value="Ribonuclease Inhibitor"/>
    <property type="match status" value="1"/>
</dbReference>
<dbReference type="InterPro" id="IPR036047">
    <property type="entry name" value="F-box-like_dom_sf"/>
</dbReference>
<dbReference type="Gene3D" id="1.20.1280.50">
    <property type="match status" value="1"/>
</dbReference>
<feature type="domain" description="F-box" evidence="1">
    <location>
        <begin position="96"/>
        <end position="143"/>
    </location>
</feature>
<gene>
    <name evidence="2" type="ORF">INT45_010016</name>
</gene>
<sequence length="665" mass="74534">MNKRKQLQLPEETPEPKRPAYSMINNQQHMRISPEVRQCLIIENGTGNNVAIDAPESTMPISDTATTTATLTTNVQATRTATHGNSGNILACLKKYDFIDRLPTDVIGDILSRLSFKERHACMAVCKAWNIYLSSWPGMWREIDICLVENASDEWLQWIPKPETGHKIRRLRFFGNSVQMKKAFDVLAQREQKRIQSLVIGSFYAWDTVDIPPAEQLDSFSGLLDMIGPNLINLEFRNADFPADMVMDKIFPVCKQLQRLICVMDYDNGSLPPDNWSPPNNTTLPCLTELLWSTEMILPLDKFLPRCPNLRALIIESSEFGDTHVLQRLDKLCPTLQHFSTTDTETINTNLDQTINMISLHTINADVGLRAVSIDHVNTLKDDDIIPLIQRHHDTLAYLSIYSDVVLNRYWSIIASLGSPQLTTLDLRHQGPVEQLCQMILRSPLLQDVTLYYPVSSQIMDTLTQLKHLQKLKIHEGSSDATEGAIRFAQSCSLSSVSTLTTSAAVSTPSTFTTNTTDSSSKLTSINFAHSKFVTDHLLLLLAKIQTLQTIIVGDCPLLTTAGILKFVTQAKQVQILGIYGLDAVTDEVVKTIGNNMDHLQQLDISRCQFVTDIGVKQLFFHNKNNDRILKKLVVQGCPSIGEHSIALIERELGFTAPLFATSLF</sequence>
<name>A0A8H7VLU3_9FUNG</name>
<proteinExistence type="predicted"/>
<dbReference type="GO" id="GO:0019005">
    <property type="term" value="C:SCF ubiquitin ligase complex"/>
    <property type="evidence" value="ECO:0007669"/>
    <property type="project" value="TreeGrafter"/>
</dbReference>
<dbReference type="PANTHER" id="PTHR13318">
    <property type="entry name" value="PARTNER OF PAIRED, ISOFORM B-RELATED"/>
    <property type="match status" value="1"/>
</dbReference>
<keyword evidence="3" id="KW-1185">Reference proteome</keyword>
<dbReference type="EMBL" id="JAEPRB010000057">
    <property type="protein sequence ID" value="KAG2223657.1"/>
    <property type="molecule type" value="Genomic_DNA"/>
</dbReference>
<dbReference type="GO" id="GO:0031146">
    <property type="term" value="P:SCF-dependent proteasomal ubiquitin-dependent protein catabolic process"/>
    <property type="evidence" value="ECO:0007669"/>
    <property type="project" value="TreeGrafter"/>
</dbReference>
<dbReference type="InterPro" id="IPR032675">
    <property type="entry name" value="LRR_dom_sf"/>
</dbReference>
<evidence type="ECO:0000259" key="1">
    <source>
        <dbReference type="PROSITE" id="PS50181"/>
    </source>
</evidence>
<comment type="caution">
    <text evidence="2">The sequence shown here is derived from an EMBL/GenBank/DDBJ whole genome shotgun (WGS) entry which is preliminary data.</text>
</comment>
<dbReference type="Pfam" id="PF12937">
    <property type="entry name" value="F-box-like"/>
    <property type="match status" value="1"/>
</dbReference>